<evidence type="ECO:0000256" key="1">
    <source>
        <dbReference type="ARBA" id="ARBA00023015"/>
    </source>
</evidence>
<keyword evidence="6" id="KW-1185">Reference proteome</keyword>
<dbReference type="AlphaFoldDB" id="A0A8B9AGX4"/>
<name>A0A8B9AGX4_PHODC</name>
<dbReference type="Pfam" id="PF02365">
    <property type="entry name" value="NAM"/>
    <property type="match status" value="1"/>
</dbReference>
<reference evidence="7" key="2">
    <citation type="submission" date="2025-08" db="UniProtKB">
        <authorList>
            <consortium name="RefSeq"/>
        </authorList>
    </citation>
    <scope>IDENTIFICATION</scope>
    <source>
        <tissue evidence="7">Young leaves</tissue>
    </source>
</reference>
<dbReference type="InterPro" id="IPR003441">
    <property type="entry name" value="NAC-dom"/>
</dbReference>
<evidence type="ECO:0000313" key="7">
    <source>
        <dbReference type="RefSeq" id="XP_038985580.1"/>
    </source>
</evidence>
<evidence type="ECO:0000313" key="6">
    <source>
        <dbReference type="Proteomes" id="UP000228380"/>
    </source>
</evidence>
<dbReference type="GeneID" id="120111761"/>
<protein>
    <submittedName>
        <fullName evidence="7">Protein CUP-SHAPED COTYLEDON 3-like</fullName>
    </submittedName>
</protein>
<keyword evidence="3" id="KW-0804">Transcription</keyword>
<dbReference type="PROSITE" id="PS51005">
    <property type="entry name" value="NAC"/>
    <property type="match status" value="1"/>
</dbReference>
<dbReference type="RefSeq" id="XP_038985580.1">
    <property type="nucleotide sequence ID" value="XM_039129652.1"/>
</dbReference>
<sequence>MEGLPLGAHFQPTDQEILFYLRYYAEVGQPLDGGFIMQGDLRYFQVEQPPDVRSLERLYYYTECFYRPVRGPPTRDRCTVDGRGCWNSREGQKTIYQSSEIVGYKQEFKFFFRPEPSGEYVSTSWAMTEYTLNSNRSNNKDNYS</sequence>
<proteinExistence type="predicted"/>
<feature type="domain" description="NAC" evidence="5">
    <location>
        <begin position="4"/>
        <end position="144"/>
    </location>
</feature>
<dbReference type="InterPro" id="IPR036093">
    <property type="entry name" value="NAC_dom_sf"/>
</dbReference>
<organism evidence="6 7">
    <name type="scientific">Phoenix dactylifera</name>
    <name type="common">Date palm</name>
    <dbReference type="NCBI Taxonomy" id="42345"/>
    <lineage>
        <taxon>Eukaryota</taxon>
        <taxon>Viridiplantae</taxon>
        <taxon>Streptophyta</taxon>
        <taxon>Embryophyta</taxon>
        <taxon>Tracheophyta</taxon>
        <taxon>Spermatophyta</taxon>
        <taxon>Magnoliopsida</taxon>
        <taxon>Liliopsida</taxon>
        <taxon>Arecaceae</taxon>
        <taxon>Coryphoideae</taxon>
        <taxon>Phoeniceae</taxon>
        <taxon>Phoenix</taxon>
    </lineage>
</organism>
<dbReference type="KEGG" id="pda:120111761"/>
<dbReference type="GO" id="GO:0006355">
    <property type="term" value="P:regulation of DNA-templated transcription"/>
    <property type="evidence" value="ECO:0007669"/>
    <property type="project" value="InterPro"/>
</dbReference>
<gene>
    <name evidence="7" type="primary">LOC120111761</name>
</gene>
<dbReference type="Gene3D" id="2.170.150.80">
    <property type="entry name" value="NAC domain"/>
    <property type="match status" value="1"/>
</dbReference>
<keyword evidence="2" id="KW-0238">DNA-binding</keyword>
<reference evidence="6" key="1">
    <citation type="journal article" date="2019" name="Nat. Commun.">
        <title>Genome-wide association mapping of date palm fruit traits.</title>
        <authorList>
            <person name="Hazzouri K.M."/>
            <person name="Gros-Balthazard M."/>
            <person name="Flowers J.M."/>
            <person name="Copetti D."/>
            <person name="Lemansour A."/>
            <person name="Lebrun M."/>
            <person name="Masmoudi K."/>
            <person name="Ferrand S."/>
            <person name="Dhar M.I."/>
            <person name="Fresquez Z.A."/>
            <person name="Rosas U."/>
            <person name="Zhang J."/>
            <person name="Talag J."/>
            <person name="Lee S."/>
            <person name="Kudrna D."/>
            <person name="Powell R.F."/>
            <person name="Leitch I.J."/>
            <person name="Krueger R.R."/>
            <person name="Wing R.A."/>
            <person name="Amiri K.M.A."/>
            <person name="Purugganan M.D."/>
        </authorList>
    </citation>
    <scope>NUCLEOTIDE SEQUENCE [LARGE SCALE GENOMIC DNA]</scope>
    <source>
        <strain evidence="6">cv. Khalas</strain>
    </source>
</reference>
<keyword evidence="4" id="KW-0539">Nucleus</keyword>
<dbReference type="PANTHER" id="PTHR31719">
    <property type="entry name" value="NAC TRANSCRIPTION FACTOR 56"/>
    <property type="match status" value="1"/>
</dbReference>
<accession>A0A8B9AGX4</accession>
<dbReference type="Proteomes" id="UP000228380">
    <property type="component" value="Chromosome 8"/>
</dbReference>
<dbReference type="SUPFAM" id="SSF101941">
    <property type="entry name" value="NAC domain"/>
    <property type="match status" value="1"/>
</dbReference>
<dbReference type="GO" id="GO:0003677">
    <property type="term" value="F:DNA binding"/>
    <property type="evidence" value="ECO:0007669"/>
    <property type="project" value="UniProtKB-KW"/>
</dbReference>
<keyword evidence="1" id="KW-0805">Transcription regulation</keyword>
<evidence type="ECO:0000256" key="4">
    <source>
        <dbReference type="ARBA" id="ARBA00023242"/>
    </source>
</evidence>
<dbReference type="PANTHER" id="PTHR31719:SF94">
    <property type="entry name" value="PROTEIN ATAF2"/>
    <property type="match status" value="1"/>
</dbReference>
<evidence type="ECO:0000259" key="5">
    <source>
        <dbReference type="PROSITE" id="PS51005"/>
    </source>
</evidence>
<evidence type="ECO:0000256" key="2">
    <source>
        <dbReference type="ARBA" id="ARBA00023125"/>
    </source>
</evidence>
<evidence type="ECO:0000256" key="3">
    <source>
        <dbReference type="ARBA" id="ARBA00023163"/>
    </source>
</evidence>
<dbReference type="OrthoDB" id="774757at2759"/>